<name>A0ACC6R9S3_9GAMM</name>
<dbReference type="EMBL" id="JBAKAX010000347">
    <property type="protein sequence ID" value="MEL0606642.1"/>
    <property type="molecule type" value="Genomic_DNA"/>
</dbReference>
<proteinExistence type="predicted"/>
<protein>
    <submittedName>
        <fullName evidence="1">Efflux RND transporter permease subunit</fullName>
    </submittedName>
</protein>
<keyword evidence="2" id="KW-1185">Reference proteome</keyword>
<organism evidence="1 2">
    <name type="scientific">Pseudoalteromonas undina</name>
    <dbReference type="NCBI Taxonomy" id="43660"/>
    <lineage>
        <taxon>Bacteria</taxon>
        <taxon>Pseudomonadati</taxon>
        <taxon>Pseudomonadota</taxon>
        <taxon>Gammaproteobacteria</taxon>
        <taxon>Alteromonadales</taxon>
        <taxon>Pseudoalteromonadaceae</taxon>
        <taxon>Pseudoalteromonas</taxon>
    </lineage>
</organism>
<comment type="caution">
    <text evidence="1">The sequence shown here is derived from an EMBL/GenBank/DDBJ whole genome shotgun (WGS) entry which is preliminary data.</text>
</comment>
<feature type="non-terminal residue" evidence="1">
    <location>
        <position position="69"/>
    </location>
</feature>
<evidence type="ECO:0000313" key="1">
    <source>
        <dbReference type="EMBL" id="MEL0606642.1"/>
    </source>
</evidence>
<gene>
    <name evidence="1" type="ORF">V6250_21265</name>
</gene>
<reference evidence="1" key="1">
    <citation type="submission" date="2024-02" db="EMBL/GenBank/DDBJ databases">
        <title>Bacteria isolated from the canopy kelp, Nereocystis luetkeana.</title>
        <authorList>
            <person name="Pfister C.A."/>
            <person name="Younker I.T."/>
            <person name="Light S.H."/>
        </authorList>
    </citation>
    <scope>NUCLEOTIDE SEQUENCE</scope>
    <source>
        <strain evidence="1">TN.2.01</strain>
    </source>
</reference>
<accession>A0ACC6R9S3</accession>
<dbReference type="Proteomes" id="UP001374952">
    <property type="component" value="Unassembled WGS sequence"/>
</dbReference>
<feature type="non-terminal residue" evidence="1">
    <location>
        <position position="1"/>
    </location>
</feature>
<evidence type="ECO:0000313" key="2">
    <source>
        <dbReference type="Proteomes" id="UP001374952"/>
    </source>
</evidence>
<sequence length="69" mass="7489">EFANELQHKGMKKLDAVIKSAKLRLRPIMMTTASTVLGQFPLVLVAGTGAEARNRIRNILLAGMIIGTI</sequence>